<evidence type="ECO:0000313" key="2">
    <source>
        <dbReference type="Proteomes" id="UP001227230"/>
    </source>
</evidence>
<name>A0ABY9BMD9_VITVI</name>
<dbReference type="Pfam" id="PF03087">
    <property type="entry name" value="BPS1"/>
    <property type="match status" value="1"/>
</dbReference>
<dbReference type="PANTHER" id="PTHR33070">
    <property type="entry name" value="OS06G0725500 PROTEIN"/>
    <property type="match status" value="1"/>
</dbReference>
<sequence>MPKCHSLILLACDFYSHATLPFNAIATQRNEGQITREISESDHLSSGEMLAQVGNRHQLNALFYDLLLLPLTQQTLAQHRREKCVDELLDGSLKLLDVCDTPKDAFLQTREHAHELQSSCEEGGEVKMGSQLRLRNI</sequence>
<keyword evidence="2" id="KW-1185">Reference proteome</keyword>
<protein>
    <submittedName>
        <fullName evidence="1">Uncharacterized protein</fullName>
    </submittedName>
</protein>
<reference evidence="1 2" key="1">
    <citation type="journal article" date="2023" name="Hortic Res">
        <title>The complete reference genome for grapevine (Vitis vinifera L.) genetics and breeding.</title>
        <authorList>
            <person name="Shi X."/>
            <person name="Cao S."/>
            <person name="Wang X."/>
            <person name="Huang S."/>
            <person name="Wang Y."/>
            <person name="Liu Z."/>
            <person name="Liu W."/>
            <person name="Leng X."/>
            <person name="Peng Y."/>
            <person name="Wang N."/>
            <person name="Wang Y."/>
            <person name="Ma Z."/>
            <person name="Xu X."/>
            <person name="Zhang F."/>
            <person name="Xue H."/>
            <person name="Zhong H."/>
            <person name="Wang Y."/>
            <person name="Zhang K."/>
            <person name="Velt A."/>
            <person name="Avia K."/>
            <person name="Holtgrawe D."/>
            <person name="Grimplet J."/>
            <person name="Matus J.T."/>
            <person name="Ware D."/>
            <person name="Wu X."/>
            <person name="Wang H."/>
            <person name="Liu C."/>
            <person name="Fang Y."/>
            <person name="Rustenholz C."/>
            <person name="Cheng Z."/>
            <person name="Xiao H."/>
            <person name="Zhou Y."/>
        </authorList>
    </citation>
    <scope>NUCLEOTIDE SEQUENCE [LARGE SCALE GENOMIC DNA]</scope>
    <source>
        <strain evidence="2">cv. Pinot noir / PN40024</strain>
        <tissue evidence="1">Leaf</tissue>
    </source>
</reference>
<proteinExistence type="predicted"/>
<accession>A0ABY9BMD9</accession>
<gene>
    <name evidence="1" type="ORF">VitviT2T_003202</name>
</gene>
<evidence type="ECO:0000313" key="1">
    <source>
        <dbReference type="EMBL" id="WJZ83531.1"/>
    </source>
</evidence>
<dbReference type="PANTHER" id="PTHR33070:SF129">
    <property type="entry name" value="DUF241 DOMAIN PROTEIN"/>
    <property type="match status" value="1"/>
</dbReference>
<organism evidence="1 2">
    <name type="scientific">Vitis vinifera</name>
    <name type="common">Grape</name>
    <dbReference type="NCBI Taxonomy" id="29760"/>
    <lineage>
        <taxon>Eukaryota</taxon>
        <taxon>Viridiplantae</taxon>
        <taxon>Streptophyta</taxon>
        <taxon>Embryophyta</taxon>
        <taxon>Tracheophyta</taxon>
        <taxon>Spermatophyta</taxon>
        <taxon>Magnoliopsida</taxon>
        <taxon>eudicotyledons</taxon>
        <taxon>Gunneridae</taxon>
        <taxon>Pentapetalae</taxon>
        <taxon>rosids</taxon>
        <taxon>Vitales</taxon>
        <taxon>Vitaceae</taxon>
        <taxon>Viteae</taxon>
        <taxon>Vitis</taxon>
    </lineage>
</organism>
<dbReference type="InterPro" id="IPR004320">
    <property type="entry name" value="BPS1_pln"/>
</dbReference>
<dbReference type="EMBL" id="CP126650">
    <property type="protein sequence ID" value="WJZ83531.1"/>
    <property type="molecule type" value="Genomic_DNA"/>
</dbReference>
<dbReference type="Proteomes" id="UP001227230">
    <property type="component" value="Chromosome 3"/>
</dbReference>